<feature type="compositionally biased region" description="Low complexity" evidence="1">
    <location>
        <begin position="163"/>
        <end position="186"/>
    </location>
</feature>
<name>A0AAV6GQY0_9TELE</name>
<feature type="region of interest" description="Disordered" evidence="1">
    <location>
        <begin position="729"/>
        <end position="811"/>
    </location>
</feature>
<feature type="region of interest" description="Disordered" evidence="1">
    <location>
        <begin position="579"/>
        <end position="614"/>
    </location>
</feature>
<dbReference type="PANTHER" id="PTHR14435:SF2">
    <property type="entry name" value="ZINC FINGER PROTEIN 106"/>
    <property type="match status" value="1"/>
</dbReference>
<feature type="region of interest" description="Disordered" evidence="1">
    <location>
        <begin position="461"/>
        <end position="496"/>
    </location>
</feature>
<feature type="compositionally biased region" description="Basic and acidic residues" evidence="1">
    <location>
        <begin position="640"/>
        <end position="661"/>
    </location>
</feature>
<keyword evidence="3" id="KW-1185">Reference proteome</keyword>
<comment type="caution">
    <text evidence="2">The sequence shown here is derived from an EMBL/GenBank/DDBJ whole genome shotgun (WGS) entry which is preliminary data.</text>
</comment>
<feature type="compositionally biased region" description="Basic and acidic residues" evidence="1">
    <location>
        <begin position="735"/>
        <end position="746"/>
    </location>
</feature>
<evidence type="ECO:0000256" key="1">
    <source>
        <dbReference type="SAM" id="MobiDB-lite"/>
    </source>
</evidence>
<gene>
    <name evidence="2" type="ORF">AALO_G00110500</name>
</gene>
<feature type="compositionally biased region" description="Basic and acidic residues" evidence="1">
    <location>
        <begin position="219"/>
        <end position="231"/>
    </location>
</feature>
<evidence type="ECO:0000313" key="2">
    <source>
        <dbReference type="EMBL" id="KAG5276849.1"/>
    </source>
</evidence>
<feature type="compositionally biased region" description="Polar residues" evidence="1">
    <location>
        <begin position="291"/>
        <end position="312"/>
    </location>
</feature>
<feature type="region of interest" description="Disordered" evidence="1">
    <location>
        <begin position="111"/>
        <end position="244"/>
    </location>
</feature>
<dbReference type="GO" id="GO:0005829">
    <property type="term" value="C:cytosol"/>
    <property type="evidence" value="ECO:0007669"/>
    <property type="project" value="TreeGrafter"/>
</dbReference>
<feature type="region of interest" description="Disordered" evidence="1">
    <location>
        <begin position="392"/>
        <end position="449"/>
    </location>
</feature>
<accession>A0AAV6GQY0</accession>
<proteinExistence type="predicted"/>
<dbReference type="GO" id="GO:0017124">
    <property type="term" value="F:SH3 domain binding"/>
    <property type="evidence" value="ECO:0007669"/>
    <property type="project" value="TreeGrafter"/>
</dbReference>
<dbReference type="EMBL" id="JADWDJ010000008">
    <property type="protein sequence ID" value="KAG5276849.1"/>
    <property type="molecule type" value="Genomic_DNA"/>
</dbReference>
<feature type="compositionally biased region" description="Basic and acidic residues" evidence="1">
    <location>
        <begin position="392"/>
        <end position="404"/>
    </location>
</feature>
<feature type="compositionally biased region" description="Polar residues" evidence="1">
    <location>
        <begin position="198"/>
        <end position="215"/>
    </location>
</feature>
<feature type="compositionally biased region" description="Polar residues" evidence="1">
    <location>
        <begin position="232"/>
        <end position="244"/>
    </location>
</feature>
<feature type="compositionally biased region" description="Basic and acidic residues" evidence="1">
    <location>
        <begin position="594"/>
        <end position="610"/>
    </location>
</feature>
<dbReference type="AlphaFoldDB" id="A0AAV6GQY0"/>
<dbReference type="PANTHER" id="PTHR14435">
    <property type="entry name" value="ZINC FINGER PROTEIN 106"/>
    <property type="match status" value="1"/>
</dbReference>
<feature type="compositionally biased region" description="Basic residues" evidence="1">
    <location>
        <begin position="115"/>
        <end position="131"/>
    </location>
</feature>
<reference evidence="2" key="1">
    <citation type="submission" date="2020-10" db="EMBL/GenBank/DDBJ databases">
        <title>Chromosome-scale genome assembly of the Allis shad, Alosa alosa.</title>
        <authorList>
            <person name="Margot Z."/>
            <person name="Christophe K."/>
            <person name="Cabau C."/>
            <person name="Louis A."/>
            <person name="Berthelot C."/>
            <person name="Parey E."/>
            <person name="Roest Crollius H."/>
            <person name="Montfort J."/>
            <person name="Robinson-Rechavi M."/>
            <person name="Bucao C."/>
            <person name="Bouchez O."/>
            <person name="Gislard M."/>
            <person name="Lluch J."/>
            <person name="Milhes M."/>
            <person name="Lampietro C."/>
            <person name="Lopez Roques C."/>
            <person name="Donnadieu C."/>
            <person name="Braasch I."/>
            <person name="Desvignes T."/>
            <person name="Postlethwait J."/>
            <person name="Bobe J."/>
            <person name="Guiguen Y."/>
        </authorList>
    </citation>
    <scope>NUCLEOTIDE SEQUENCE</scope>
    <source>
        <strain evidence="2">M-15738</strain>
        <tissue evidence="2">Blood</tissue>
    </source>
</reference>
<feature type="region of interest" description="Disordered" evidence="1">
    <location>
        <begin position="628"/>
        <end position="661"/>
    </location>
</feature>
<organism evidence="2 3">
    <name type="scientific">Alosa alosa</name>
    <name type="common">allis shad</name>
    <dbReference type="NCBI Taxonomy" id="278164"/>
    <lineage>
        <taxon>Eukaryota</taxon>
        <taxon>Metazoa</taxon>
        <taxon>Chordata</taxon>
        <taxon>Craniata</taxon>
        <taxon>Vertebrata</taxon>
        <taxon>Euteleostomi</taxon>
        <taxon>Actinopterygii</taxon>
        <taxon>Neopterygii</taxon>
        <taxon>Teleostei</taxon>
        <taxon>Clupei</taxon>
        <taxon>Clupeiformes</taxon>
        <taxon>Clupeoidei</taxon>
        <taxon>Clupeidae</taxon>
        <taxon>Alosa</taxon>
    </lineage>
</organism>
<feature type="compositionally biased region" description="Low complexity" evidence="1">
    <location>
        <begin position="424"/>
        <end position="445"/>
    </location>
</feature>
<dbReference type="Proteomes" id="UP000823561">
    <property type="component" value="Chromosome 8"/>
</dbReference>
<dbReference type="InterPro" id="IPR042622">
    <property type="entry name" value="Znf106"/>
</dbReference>
<sequence length="811" mass="88724">MTKAPKKKGLTKCYVCTHSYKAEEVDEHMNGVTHHLVLEQLYNKSRPHHCLVCGCVWKGLTLYRQHVGTPAHKQKIAALAKQRRSGANVALKYTTPPDLINLCRERDRLNTENKAKRRLEKINARKARHQGKACNSKGTQSNSTHQHPHPYPHHQQNKENNNRSSQSPGGEPRGRSPSPDSPSSSSNREWDGPALHQEVSSSQADGAGSSRTDSVCSEPELHSSHAARSKEQGGSFQSSGCGNRPSASQFFSEIDFSLDFTNDLLPPVGALLFAHPPAVKAGPSKGKGKVSNHTGALSTETADGKQNASPQAKRSRKRPLNPSEGPPGSSTEHNRQEDLPRAPGLVKAHVQHISTILRRIRKSLDEEGLANLQPPSTSTTDDDGHNRVLKKLKTEHDGDGHNSEEGTGVEDEETTNSDSRETLQPTQSPKSSSSSAADPPSSSQSRLGLPELLKRDLSRLSAKSGAHHEPNLTAARRVRTLSSSQTGEAEKDVAAGPGLRPTLQKLINSTVAKRKVNWKELYQEYHKKKRLREKGMPRFGIELVSPVVPLPDDLHLEEVQDLPLGEDFQWDSIDFDTSGSPMCCEDPVPEEPYLEDHEPSAGHVDGDTGPHRPAGVFVKIEKDDWGQRDLQDVPSPAESSCHDKEDRPGSERAKPKKERQVDELLAVSLREEELSSSLLNLEDSLTQARGTLQEAYVKVQQLLMVREQTASDINALRAKRIEILRFMRGGSSADDGEKQKTKRSPERSPQPLSSSQPDALPGPPPDVPNEVAKCAPSTVRLDEATQLAVSMKEEPASPTSGQGLEVSPVAL</sequence>
<evidence type="ECO:0000313" key="3">
    <source>
        <dbReference type="Proteomes" id="UP000823561"/>
    </source>
</evidence>
<feature type="region of interest" description="Disordered" evidence="1">
    <location>
        <begin position="279"/>
        <end position="342"/>
    </location>
</feature>
<dbReference type="GO" id="GO:0016020">
    <property type="term" value="C:membrane"/>
    <property type="evidence" value="ECO:0007669"/>
    <property type="project" value="TreeGrafter"/>
</dbReference>
<protein>
    <submittedName>
        <fullName evidence="2">Uncharacterized protein</fullName>
    </submittedName>
</protein>
<dbReference type="GO" id="GO:0003723">
    <property type="term" value="F:RNA binding"/>
    <property type="evidence" value="ECO:0007669"/>
    <property type="project" value="InterPro"/>
</dbReference>